<dbReference type="InterPro" id="IPR018573">
    <property type="entry name" value="Restrct_endonuc_II_AlwI"/>
</dbReference>
<reference evidence="1" key="1">
    <citation type="submission" date="2022-09" db="EMBL/GenBank/DDBJ databases">
        <title>Genome analysis and characterization of larvicidal activity of Brevibacillus strains.</title>
        <authorList>
            <person name="Patrusheva E.V."/>
            <person name="Izotova A.O."/>
            <person name="Toshchakov S.V."/>
            <person name="Sineoky S.P."/>
        </authorList>
    </citation>
    <scope>NUCLEOTIDE SEQUENCE</scope>
    <source>
        <strain evidence="1">VKPM_B-13247</strain>
    </source>
</reference>
<dbReference type="RefSeq" id="WP_258433118.1">
    <property type="nucleotide sequence ID" value="NZ_JANSGW010000007.1"/>
</dbReference>
<dbReference type="GO" id="GO:0004519">
    <property type="term" value="F:endonuclease activity"/>
    <property type="evidence" value="ECO:0007669"/>
    <property type="project" value="UniProtKB-KW"/>
</dbReference>
<keyword evidence="1" id="KW-0540">Nuclease</keyword>
<organism evidence="1 2">
    <name type="scientific">Brevibacillus laterosporus</name>
    <name type="common">Bacillus laterosporus</name>
    <dbReference type="NCBI Taxonomy" id="1465"/>
    <lineage>
        <taxon>Bacteria</taxon>
        <taxon>Bacillati</taxon>
        <taxon>Bacillota</taxon>
        <taxon>Bacilli</taxon>
        <taxon>Bacillales</taxon>
        <taxon>Paenibacillaceae</taxon>
        <taxon>Brevibacillus</taxon>
    </lineage>
</organism>
<protein>
    <submittedName>
        <fullName evidence="1">AlwI family type II restriction endonuclease</fullName>
        <ecNumber evidence="1">3.1.21.-</ecNumber>
    </submittedName>
</protein>
<comment type="caution">
    <text evidence="1">The sequence shown here is derived from an EMBL/GenBank/DDBJ whole genome shotgun (WGS) entry which is preliminary data.</text>
</comment>
<dbReference type="EC" id="3.1.21.-" evidence="1"/>
<proteinExistence type="predicted"/>
<name>A0AAP3DEI4_BRELA</name>
<dbReference type="AlphaFoldDB" id="A0AAP3DEI4"/>
<keyword evidence="1" id="KW-0255">Endonuclease</keyword>
<dbReference type="GO" id="GO:0016787">
    <property type="term" value="F:hydrolase activity"/>
    <property type="evidence" value="ECO:0007669"/>
    <property type="project" value="UniProtKB-KW"/>
</dbReference>
<dbReference type="EMBL" id="JAPTNE010000007">
    <property type="protein sequence ID" value="MCZ0806542.1"/>
    <property type="molecule type" value="Genomic_DNA"/>
</dbReference>
<evidence type="ECO:0000313" key="2">
    <source>
        <dbReference type="Proteomes" id="UP001077662"/>
    </source>
</evidence>
<evidence type="ECO:0000313" key="1">
    <source>
        <dbReference type="EMBL" id="MCZ0806542.1"/>
    </source>
</evidence>
<dbReference type="Proteomes" id="UP001077662">
    <property type="component" value="Unassembled WGS sequence"/>
</dbReference>
<keyword evidence="1" id="KW-0378">Hydrolase</keyword>
<accession>A0AAP3DEI4</accession>
<dbReference type="Pfam" id="PF09491">
    <property type="entry name" value="RE_AlwI"/>
    <property type="match status" value="1"/>
</dbReference>
<gene>
    <name evidence="1" type="ORF">O0554_06355</name>
</gene>
<sequence length="542" mass="62893">MTKRKVWFITRPERDPKFHRDALIALSEATDNFTVKWSGNRSAHLKFENILNRNGSKRANISNDGSGGRTWAAMLKTFAYVYIDEEGTLRLTKVGKKIIEGHKVRENVTKQILTLQIPNAYFLESGFRPAYEQDFYIRPARFLIKLTNQEKLNYYLTKEEITFFALTAKKDSDLNRVTDEIYRYRESSNTEKFIKKQQIAELFDHRERVDKMARNYEKAHGDVAHTFMLICDYTGLVEYIRGDSIRINQNDSNRVTEEIERFDQRYPFNSRYLISLQRMAENNGLDIDSYKASGYGTLKPVTNKTKTENKIRSMLANYPTPNDFSQQDIYNILRKEFPEKEAEKHSFELTQYRHNSLNIDFVESYLNEQNNLLFEDKTGEVFKSIGFDVEMRPKPNANVGTEIEILLKIEDKLSCIIDAKNYRSTKFVLSANLASHMASEYIPNYEGFDNRKVGFFGYVTASGIGGVKNLEKISLLAKRIIPDRNIKGTMLSANVLLGFLDYCIDNNIEKEERIRLFLKSFSNCAYTTVGELLQNTNVNINN</sequence>